<proteinExistence type="predicted"/>
<accession>A0A5J4SBP0</accession>
<name>A0A5J4SBP0_9ZZZZ</name>
<evidence type="ECO:0008006" key="2">
    <source>
        <dbReference type="Google" id="ProtNLM"/>
    </source>
</evidence>
<dbReference type="EMBL" id="SNRY01000301">
    <property type="protein sequence ID" value="KAA6342865.1"/>
    <property type="molecule type" value="Genomic_DNA"/>
</dbReference>
<sequence>MRYIKLKPEETEALEHLLQTSSNNTVRTPSQCLLLSHQKRTITDLSKIFGVHRRTIERWFASWALKGVQSLCIQPGRGVKTRLRGYEKEVCEQVDLHGRNLKNVITCFKEHHQILICKKTLQNFLKEAQLWLEKSPTILKGQTQPGGI</sequence>
<dbReference type="Pfam" id="PF13384">
    <property type="entry name" value="HTH_23"/>
    <property type="match status" value="1"/>
</dbReference>
<dbReference type="AlphaFoldDB" id="A0A5J4SBP0"/>
<reference evidence="1" key="1">
    <citation type="submission" date="2019-03" db="EMBL/GenBank/DDBJ databases">
        <title>Single cell metagenomics reveals metabolic interactions within the superorganism composed of flagellate Streblomastix strix and complex community of Bacteroidetes bacteria on its surface.</title>
        <authorList>
            <person name="Treitli S.C."/>
            <person name="Kolisko M."/>
            <person name="Husnik F."/>
            <person name="Keeling P."/>
            <person name="Hampl V."/>
        </authorList>
    </citation>
    <scope>NUCLEOTIDE SEQUENCE</scope>
    <source>
        <strain evidence="1">STM</strain>
    </source>
</reference>
<comment type="caution">
    <text evidence="1">The sequence shown here is derived from an EMBL/GenBank/DDBJ whole genome shotgun (WGS) entry which is preliminary data.</text>
</comment>
<organism evidence="1">
    <name type="scientific">termite gut metagenome</name>
    <dbReference type="NCBI Taxonomy" id="433724"/>
    <lineage>
        <taxon>unclassified sequences</taxon>
        <taxon>metagenomes</taxon>
        <taxon>organismal metagenomes</taxon>
    </lineage>
</organism>
<gene>
    <name evidence="1" type="ORF">EZS27_009416</name>
</gene>
<dbReference type="InterPro" id="IPR009057">
    <property type="entry name" value="Homeodomain-like_sf"/>
</dbReference>
<protein>
    <recommendedName>
        <fullName evidence="2">Winged helix-turn helix domain-containing protein</fullName>
    </recommendedName>
</protein>
<evidence type="ECO:0000313" key="1">
    <source>
        <dbReference type="EMBL" id="KAA6342865.1"/>
    </source>
</evidence>
<dbReference type="SUPFAM" id="SSF46689">
    <property type="entry name" value="Homeodomain-like"/>
    <property type="match status" value="1"/>
</dbReference>